<protein>
    <submittedName>
        <fullName evidence="2">Uncharacterized protein</fullName>
    </submittedName>
</protein>
<dbReference type="HOGENOM" id="CLU_2816082_0_0_1"/>
<dbReference type="AlphaFoldDB" id="A0A0D9W2Q7"/>
<sequence length="67" mass="7351">MAFIYSSLATFGLMYLGMSAVDFSIRLRYFTISLILIRSPVRSLGVAFALGIYVALAPICCGHKNQT</sequence>
<feature type="transmembrane region" description="Helical" evidence="1">
    <location>
        <begin position="43"/>
        <end position="61"/>
    </location>
</feature>
<reference evidence="2 3" key="1">
    <citation type="submission" date="2012-08" db="EMBL/GenBank/DDBJ databases">
        <title>Oryza genome evolution.</title>
        <authorList>
            <person name="Wing R.A."/>
        </authorList>
    </citation>
    <scope>NUCLEOTIDE SEQUENCE</scope>
</reference>
<keyword evidence="1" id="KW-0472">Membrane</keyword>
<evidence type="ECO:0000256" key="1">
    <source>
        <dbReference type="SAM" id="Phobius"/>
    </source>
</evidence>
<evidence type="ECO:0000313" key="3">
    <source>
        <dbReference type="Proteomes" id="UP000032180"/>
    </source>
</evidence>
<accession>A0A0D9W2Q7</accession>
<keyword evidence="1" id="KW-0812">Transmembrane</keyword>
<dbReference type="EnsemblPlants" id="LPERR04G03000.1">
    <property type="protein sequence ID" value="LPERR04G03000.1"/>
    <property type="gene ID" value="LPERR04G03000"/>
</dbReference>
<organism evidence="2 3">
    <name type="scientific">Leersia perrieri</name>
    <dbReference type="NCBI Taxonomy" id="77586"/>
    <lineage>
        <taxon>Eukaryota</taxon>
        <taxon>Viridiplantae</taxon>
        <taxon>Streptophyta</taxon>
        <taxon>Embryophyta</taxon>
        <taxon>Tracheophyta</taxon>
        <taxon>Spermatophyta</taxon>
        <taxon>Magnoliopsida</taxon>
        <taxon>Liliopsida</taxon>
        <taxon>Poales</taxon>
        <taxon>Poaceae</taxon>
        <taxon>BOP clade</taxon>
        <taxon>Oryzoideae</taxon>
        <taxon>Oryzeae</taxon>
        <taxon>Oryzinae</taxon>
        <taxon>Leersia</taxon>
    </lineage>
</organism>
<keyword evidence="1" id="KW-1133">Transmembrane helix</keyword>
<keyword evidence="3" id="KW-1185">Reference proteome</keyword>
<dbReference type="Proteomes" id="UP000032180">
    <property type="component" value="Chromosome 4"/>
</dbReference>
<evidence type="ECO:0000313" key="2">
    <source>
        <dbReference type="EnsemblPlants" id="LPERR04G03000.1"/>
    </source>
</evidence>
<reference evidence="3" key="2">
    <citation type="submission" date="2013-12" db="EMBL/GenBank/DDBJ databases">
        <authorList>
            <person name="Yu Y."/>
            <person name="Lee S."/>
            <person name="de Baynast K."/>
            <person name="Wissotski M."/>
            <person name="Liu L."/>
            <person name="Talag J."/>
            <person name="Goicoechea J."/>
            <person name="Angelova A."/>
            <person name="Jetty R."/>
            <person name="Kudrna D."/>
            <person name="Golser W."/>
            <person name="Rivera L."/>
            <person name="Zhang J."/>
            <person name="Wing R."/>
        </authorList>
    </citation>
    <scope>NUCLEOTIDE SEQUENCE</scope>
</reference>
<reference evidence="2" key="3">
    <citation type="submission" date="2015-04" db="UniProtKB">
        <authorList>
            <consortium name="EnsemblPlants"/>
        </authorList>
    </citation>
    <scope>IDENTIFICATION</scope>
</reference>
<name>A0A0D9W2Q7_9ORYZ</name>
<dbReference type="Gramene" id="LPERR04G03000.1">
    <property type="protein sequence ID" value="LPERR04G03000.1"/>
    <property type="gene ID" value="LPERR04G03000"/>
</dbReference>
<proteinExistence type="predicted"/>